<protein>
    <recommendedName>
        <fullName evidence="3">HEAT repeat domain-containing protein</fullName>
    </recommendedName>
</protein>
<comment type="caution">
    <text evidence="1">The sequence shown here is derived from an EMBL/GenBank/DDBJ whole genome shotgun (WGS) entry which is preliminary data.</text>
</comment>
<dbReference type="EMBL" id="CAXAMN010028027">
    <property type="protein sequence ID" value="CAK9114598.1"/>
    <property type="molecule type" value="Genomic_DNA"/>
</dbReference>
<accession>A0ABP0SQD9</accession>
<evidence type="ECO:0000313" key="1">
    <source>
        <dbReference type="EMBL" id="CAK9114598.1"/>
    </source>
</evidence>
<gene>
    <name evidence="1" type="ORF">CCMP2556_LOCUS52984</name>
</gene>
<evidence type="ECO:0008006" key="3">
    <source>
        <dbReference type="Google" id="ProtNLM"/>
    </source>
</evidence>
<sequence>MALRHQVMNHLNAEDPGQFGKMMDVLRWLSPQIVPHLVAWLHLQRPLSSSLRPKVELMRRLSDSARVRLAAKTALGDKGYATVGRVEELAKLRAALLRDVQAAPAAEKKVLLRYRDQVREKLLQLGKQSEGHVLYAVKRALRH</sequence>
<reference evidence="1 2" key="1">
    <citation type="submission" date="2024-02" db="EMBL/GenBank/DDBJ databases">
        <authorList>
            <person name="Chen Y."/>
            <person name="Shah S."/>
            <person name="Dougan E. K."/>
            <person name="Thang M."/>
            <person name="Chan C."/>
        </authorList>
    </citation>
    <scope>NUCLEOTIDE SEQUENCE [LARGE SCALE GENOMIC DNA]</scope>
</reference>
<organism evidence="1 2">
    <name type="scientific">Durusdinium trenchii</name>
    <dbReference type="NCBI Taxonomy" id="1381693"/>
    <lineage>
        <taxon>Eukaryota</taxon>
        <taxon>Sar</taxon>
        <taxon>Alveolata</taxon>
        <taxon>Dinophyceae</taxon>
        <taxon>Suessiales</taxon>
        <taxon>Symbiodiniaceae</taxon>
        <taxon>Durusdinium</taxon>
    </lineage>
</organism>
<dbReference type="Proteomes" id="UP001642484">
    <property type="component" value="Unassembled WGS sequence"/>
</dbReference>
<evidence type="ECO:0000313" key="2">
    <source>
        <dbReference type="Proteomes" id="UP001642484"/>
    </source>
</evidence>
<keyword evidence="2" id="KW-1185">Reference proteome</keyword>
<proteinExistence type="predicted"/>
<name>A0ABP0SQD9_9DINO</name>